<comment type="caution">
    <text evidence="1">The sequence shown here is derived from an EMBL/GenBank/DDBJ whole genome shotgun (WGS) entry which is preliminary data.</text>
</comment>
<protein>
    <submittedName>
        <fullName evidence="1">Uncharacterized protein</fullName>
    </submittedName>
</protein>
<dbReference type="Proteomes" id="UP001519887">
    <property type="component" value="Unassembled WGS sequence"/>
</dbReference>
<proteinExistence type="predicted"/>
<gene>
    <name evidence="1" type="ORF">K0U00_22870</name>
</gene>
<organism evidence="1 2">
    <name type="scientific">Paenibacillus sepulcri</name>
    <dbReference type="NCBI Taxonomy" id="359917"/>
    <lineage>
        <taxon>Bacteria</taxon>
        <taxon>Bacillati</taxon>
        <taxon>Bacillota</taxon>
        <taxon>Bacilli</taxon>
        <taxon>Bacillales</taxon>
        <taxon>Paenibacillaceae</taxon>
        <taxon>Paenibacillus</taxon>
    </lineage>
</organism>
<accession>A0ABS7C7M4</accession>
<dbReference type="EMBL" id="JAHZIK010000691">
    <property type="protein sequence ID" value="MBW7456882.1"/>
    <property type="molecule type" value="Genomic_DNA"/>
</dbReference>
<sequence>MNRYTTIANIHTKWKGDTMNYQLNDFAFDLRASLAPENHIWVCSGYSTVAPMANTVTGIKGLYSPPFAAGDVELLLDFEADGHLVSDTGNRGKGDCGFLYSGAQWRPDRIERTGTYHYFVDGRLISLS</sequence>
<evidence type="ECO:0000313" key="2">
    <source>
        <dbReference type="Proteomes" id="UP001519887"/>
    </source>
</evidence>
<feature type="non-terminal residue" evidence="1">
    <location>
        <position position="128"/>
    </location>
</feature>
<reference evidence="1 2" key="1">
    <citation type="submission" date="2021-07" db="EMBL/GenBank/DDBJ databases">
        <title>Paenibacillus radiodurans sp. nov., isolated from the southeastern edge of Tengger Desert.</title>
        <authorList>
            <person name="Zhang G."/>
        </authorList>
    </citation>
    <scope>NUCLEOTIDE SEQUENCE [LARGE SCALE GENOMIC DNA]</scope>
    <source>
        <strain evidence="1 2">CCM 7311</strain>
    </source>
</reference>
<keyword evidence="2" id="KW-1185">Reference proteome</keyword>
<evidence type="ECO:0000313" key="1">
    <source>
        <dbReference type="EMBL" id="MBW7456882.1"/>
    </source>
</evidence>
<name>A0ABS7C7M4_9BACL</name>